<organism evidence="2">
    <name type="scientific">uncultured Sphingosinicella sp</name>
    <dbReference type="NCBI Taxonomy" id="478748"/>
    <lineage>
        <taxon>Bacteria</taxon>
        <taxon>Pseudomonadati</taxon>
        <taxon>Pseudomonadota</taxon>
        <taxon>Alphaproteobacteria</taxon>
        <taxon>Sphingomonadales</taxon>
        <taxon>Sphingosinicellaceae</taxon>
        <taxon>Sphingosinicella</taxon>
        <taxon>environmental samples</taxon>
    </lineage>
</organism>
<name>A0A6J4TK68_9SPHN</name>
<accession>A0A6J4TK68</accession>
<proteinExistence type="predicted"/>
<evidence type="ECO:0000313" key="2">
    <source>
        <dbReference type="EMBL" id="CAA9525523.1"/>
    </source>
</evidence>
<evidence type="ECO:0000256" key="1">
    <source>
        <dbReference type="SAM" id="MobiDB-lite"/>
    </source>
</evidence>
<feature type="region of interest" description="Disordered" evidence="1">
    <location>
        <begin position="41"/>
        <end position="60"/>
    </location>
</feature>
<dbReference type="EMBL" id="CADCWD010000018">
    <property type="protein sequence ID" value="CAA9525523.1"/>
    <property type="molecule type" value="Genomic_DNA"/>
</dbReference>
<gene>
    <name evidence="2" type="ORF">AVDCRST_MAG23-430</name>
</gene>
<sequence length="117" mass="13685">ERRRTTQRAGAAGRWRQLSVRFLQIFDLRVLGVARRDLYLPPNGKDLRRQRPSRGWRSGISGPLCIHGLHGRRTAGKRQGRWSRDRTRRVPAPHDRSACVSARPWNPRLHLRRRAVL</sequence>
<reference evidence="2" key="1">
    <citation type="submission" date="2020-02" db="EMBL/GenBank/DDBJ databases">
        <authorList>
            <person name="Meier V. D."/>
        </authorList>
    </citation>
    <scope>NUCLEOTIDE SEQUENCE</scope>
    <source>
        <strain evidence="2">AVDCRST_MAG23</strain>
    </source>
</reference>
<feature type="non-terminal residue" evidence="2">
    <location>
        <position position="1"/>
    </location>
</feature>
<feature type="region of interest" description="Disordered" evidence="1">
    <location>
        <begin position="67"/>
        <end position="99"/>
    </location>
</feature>
<protein>
    <submittedName>
        <fullName evidence="2">Uncharacterized protein</fullName>
    </submittedName>
</protein>
<dbReference type="AlphaFoldDB" id="A0A6J4TK68"/>
<feature type="compositionally biased region" description="Basic residues" evidence="1">
    <location>
        <begin position="69"/>
        <end position="91"/>
    </location>
</feature>
<feature type="non-terminal residue" evidence="2">
    <location>
        <position position="117"/>
    </location>
</feature>